<evidence type="ECO:0000256" key="5">
    <source>
        <dbReference type="ARBA" id="ARBA00022691"/>
    </source>
</evidence>
<dbReference type="InterPro" id="IPR011610">
    <property type="entry name" value="SAM_mthyl_Trfase_ML2640-like"/>
</dbReference>
<dbReference type="InterPro" id="IPR029063">
    <property type="entry name" value="SAM-dependent_MTases_sf"/>
</dbReference>
<dbReference type="InterPro" id="IPR007213">
    <property type="entry name" value="Ppm1/Ppm2/Tcmp"/>
</dbReference>
<protein>
    <recommendedName>
        <fullName evidence="6">S-adenosyl-L-methionine-dependent methyltransferase</fullName>
        <ecNumber evidence="6">2.1.1.-</ecNumber>
    </recommendedName>
</protein>
<comment type="similarity">
    <text evidence="2 6">Belongs to the UPF0677 family.</text>
</comment>
<dbReference type="SUPFAM" id="SSF53335">
    <property type="entry name" value="S-adenosyl-L-methionine-dependent methyltransferases"/>
    <property type="match status" value="1"/>
</dbReference>
<dbReference type="EC" id="2.1.1.-" evidence="6"/>
<evidence type="ECO:0000256" key="2">
    <source>
        <dbReference type="ARBA" id="ARBA00008138"/>
    </source>
</evidence>
<dbReference type="RefSeq" id="WP_010311936.1">
    <property type="nucleotide sequence ID" value="NZ_CP061007.1"/>
</dbReference>
<dbReference type="GO" id="GO:0008168">
    <property type="term" value="F:methyltransferase activity"/>
    <property type="evidence" value="ECO:0007669"/>
    <property type="project" value="UniProtKB-UniRule"/>
</dbReference>
<evidence type="ECO:0000256" key="4">
    <source>
        <dbReference type="ARBA" id="ARBA00022679"/>
    </source>
</evidence>
<proteinExistence type="inferred from homology"/>
<comment type="caution">
    <text evidence="7">The sequence shown here is derived from an EMBL/GenBank/DDBJ whole genome shotgun (WGS) entry which is preliminary data.</text>
</comment>
<evidence type="ECO:0000256" key="1">
    <source>
        <dbReference type="ARBA" id="ARBA00003907"/>
    </source>
</evidence>
<keyword evidence="4" id="KW-0808">Transferase</keyword>
<evidence type="ECO:0000313" key="7">
    <source>
        <dbReference type="EMBL" id="PKW17888.1"/>
    </source>
</evidence>
<dbReference type="OrthoDB" id="9806164at2"/>
<dbReference type="AlphaFoldDB" id="A0A2N3Y4N0"/>
<sequence length="285" mass="31745">MGNGATRTAVGPIAFVAVDQRDGNPLVRDELAHRFLPAGVRPLVALTRFRPVRRWLINATERKMPGIWASTLCRKCYIDDRFADAVRAGVEAVVILGAGFDTRAHRRPDPHRTRVYEVDLPENIDRKRKLLRGRLGESVALVPVDLESGELPAALSAHGYRPEQPTLFIAEAVTPYMAGESVRAMFEFLASAAAGSRLVCTFLRESFLDGTSLRGGEALHEEYVVRRKLWRFGLDPERIGDFLAGYGWRQVEQLGPQEYADRYLAPAGRSMPVAALETAVYAEKR</sequence>
<reference evidence="7" key="1">
    <citation type="submission" date="2017-12" db="EMBL/GenBank/DDBJ databases">
        <title>Sequencing the genomes of 1000 Actinobacteria strains.</title>
        <authorList>
            <person name="Klenk H.-P."/>
        </authorList>
    </citation>
    <scope>NUCLEOTIDE SEQUENCE [LARGE SCALE GENOMIC DNA]</scope>
    <source>
        <strain evidence="7">DSM 44228</strain>
    </source>
</reference>
<dbReference type="PANTHER" id="PTHR43619:SF2">
    <property type="entry name" value="S-ADENOSYL-L-METHIONINE-DEPENDENT METHYLTRANSFERASES SUPERFAMILY PROTEIN"/>
    <property type="match status" value="1"/>
</dbReference>
<gene>
    <name evidence="7" type="ORF">A8926_5913</name>
</gene>
<evidence type="ECO:0000313" key="8">
    <source>
        <dbReference type="Proteomes" id="UP000233786"/>
    </source>
</evidence>
<dbReference type="Pfam" id="PF04072">
    <property type="entry name" value="LCM"/>
    <property type="match status" value="1"/>
</dbReference>
<dbReference type="GO" id="GO:0032259">
    <property type="term" value="P:methylation"/>
    <property type="evidence" value="ECO:0007669"/>
    <property type="project" value="UniProtKB-KW"/>
</dbReference>
<dbReference type="Gene3D" id="3.40.50.150">
    <property type="entry name" value="Vaccinia Virus protein VP39"/>
    <property type="match status" value="1"/>
</dbReference>
<accession>A0A2N3Y4N0</accession>
<dbReference type="EMBL" id="PJNB01000001">
    <property type="protein sequence ID" value="PKW17888.1"/>
    <property type="molecule type" value="Genomic_DNA"/>
</dbReference>
<dbReference type="Proteomes" id="UP000233786">
    <property type="component" value="Unassembled WGS sequence"/>
</dbReference>
<dbReference type="STRING" id="994479.GCA_000194155_05751"/>
<name>A0A2N3Y4N0_SACSN</name>
<evidence type="ECO:0000256" key="6">
    <source>
        <dbReference type="RuleBase" id="RU362030"/>
    </source>
</evidence>
<keyword evidence="5 6" id="KW-0949">S-adenosyl-L-methionine</keyword>
<evidence type="ECO:0000256" key="3">
    <source>
        <dbReference type="ARBA" id="ARBA00022603"/>
    </source>
</evidence>
<organism evidence="7 8">
    <name type="scientific">Saccharopolyspora spinosa</name>
    <dbReference type="NCBI Taxonomy" id="60894"/>
    <lineage>
        <taxon>Bacteria</taxon>
        <taxon>Bacillati</taxon>
        <taxon>Actinomycetota</taxon>
        <taxon>Actinomycetes</taxon>
        <taxon>Pseudonocardiales</taxon>
        <taxon>Pseudonocardiaceae</taxon>
        <taxon>Saccharopolyspora</taxon>
    </lineage>
</organism>
<dbReference type="NCBIfam" id="TIGR00027">
    <property type="entry name" value="mthyl_TIGR00027"/>
    <property type="match status" value="1"/>
</dbReference>
<keyword evidence="8" id="KW-1185">Reference proteome</keyword>
<comment type="function">
    <text evidence="1 6">Exhibits S-adenosyl-L-methionine-dependent methyltransferase activity.</text>
</comment>
<keyword evidence="3 6" id="KW-0489">Methyltransferase</keyword>
<dbReference type="PANTHER" id="PTHR43619">
    <property type="entry name" value="S-ADENOSYL-L-METHIONINE-DEPENDENT METHYLTRANSFERASE YKTD-RELATED"/>
    <property type="match status" value="1"/>
</dbReference>